<proteinExistence type="predicted"/>
<evidence type="ECO:0000313" key="2">
    <source>
        <dbReference type="EMBL" id="KAJ1219162.1"/>
    </source>
</evidence>
<organism evidence="2 3">
    <name type="scientific">Pleurodeles waltl</name>
    <name type="common">Iberian ribbed newt</name>
    <dbReference type="NCBI Taxonomy" id="8319"/>
    <lineage>
        <taxon>Eukaryota</taxon>
        <taxon>Metazoa</taxon>
        <taxon>Chordata</taxon>
        <taxon>Craniata</taxon>
        <taxon>Vertebrata</taxon>
        <taxon>Euteleostomi</taxon>
        <taxon>Amphibia</taxon>
        <taxon>Batrachia</taxon>
        <taxon>Caudata</taxon>
        <taxon>Salamandroidea</taxon>
        <taxon>Salamandridae</taxon>
        <taxon>Pleurodelinae</taxon>
        <taxon>Pleurodeles</taxon>
    </lineage>
</organism>
<keyword evidence="3" id="KW-1185">Reference proteome</keyword>
<dbReference type="Proteomes" id="UP001066276">
    <property type="component" value="Chromosome 1_1"/>
</dbReference>
<evidence type="ECO:0000256" key="1">
    <source>
        <dbReference type="SAM" id="MobiDB-lite"/>
    </source>
</evidence>
<sequence>MAADGSDATKESGACGSGPTQSKQRVRPMEWECSELFTAPLGAKWQAMALMPRRSLWLVIQAPPSKQRVCPVERECSNLFTAPLGTKSQTADLMPPRSQGLVVRVPPEQAESSSRRVGMQQTFHHASGSKMAGGGSDVAKKPGACGSATPRGNRVRLAELEFSDLFTTPPGAKWQPEALMPQRSLGLVVPVPPRTSREFVPRSLNSATF</sequence>
<feature type="region of interest" description="Disordered" evidence="1">
    <location>
        <begin position="1"/>
        <end position="28"/>
    </location>
</feature>
<protein>
    <submittedName>
        <fullName evidence="2">Uncharacterized protein</fullName>
    </submittedName>
</protein>
<evidence type="ECO:0000313" key="3">
    <source>
        <dbReference type="Proteomes" id="UP001066276"/>
    </source>
</evidence>
<dbReference type="AlphaFoldDB" id="A0AAV7X1I6"/>
<feature type="region of interest" description="Disordered" evidence="1">
    <location>
        <begin position="126"/>
        <end position="150"/>
    </location>
</feature>
<comment type="caution">
    <text evidence="2">The sequence shown here is derived from an EMBL/GenBank/DDBJ whole genome shotgun (WGS) entry which is preliminary data.</text>
</comment>
<reference evidence="2" key="1">
    <citation type="journal article" date="2022" name="bioRxiv">
        <title>Sequencing and chromosome-scale assembly of the giantPleurodeles waltlgenome.</title>
        <authorList>
            <person name="Brown T."/>
            <person name="Elewa A."/>
            <person name="Iarovenko S."/>
            <person name="Subramanian E."/>
            <person name="Araus A.J."/>
            <person name="Petzold A."/>
            <person name="Susuki M."/>
            <person name="Suzuki K.-i.T."/>
            <person name="Hayashi T."/>
            <person name="Toyoda A."/>
            <person name="Oliveira C."/>
            <person name="Osipova E."/>
            <person name="Leigh N.D."/>
            <person name="Simon A."/>
            <person name="Yun M.H."/>
        </authorList>
    </citation>
    <scope>NUCLEOTIDE SEQUENCE</scope>
    <source>
        <strain evidence="2">20211129_DDA</strain>
        <tissue evidence="2">Liver</tissue>
    </source>
</reference>
<gene>
    <name evidence="2" type="ORF">NDU88_006733</name>
</gene>
<accession>A0AAV7X1I6</accession>
<dbReference type="EMBL" id="JANPWB010000001">
    <property type="protein sequence ID" value="KAJ1219162.1"/>
    <property type="molecule type" value="Genomic_DNA"/>
</dbReference>
<name>A0AAV7X1I6_PLEWA</name>